<dbReference type="AlphaFoldDB" id="A0A8J7SAC6"/>
<protein>
    <submittedName>
        <fullName evidence="5">Lytic transglycosylase domain-containing protein</fullName>
    </submittedName>
</protein>
<dbReference type="Pfam" id="PF01464">
    <property type="entry name" value="SLT"/>
    <property type="match status" value="1"/>
</dbReference>
<proteinExistence type="inferred from homology"/>
<dbReference type="Gene3D" id="1.10.530.10">
    <property type="match status" value="1"/>
</dbReference>
<gene>
    <name evidence="5" type="ORF">KAJ83_15350</name>
</gene>
<dbReference type="RefSeq" id="WP_210682991.1">
    <property type="nucleotide sequence ID" value="NZ_JAGMWN010000008.1"/>
</dbReference>
<accession>A0A8J7SAC6</accession>
<evidence type="ECO:0000256" key="3">
    <source>
        <dbReference type="ARBA" id="ARBA00022729"/>
    </source>
</evidence>
<dbReference type="Gene3D" id="1.25.20.10">
    <property type="entry name" value="Bacterial muramidases"/>
    <property type="match status" value="1"/>
</dbReference>
<dbReference type="CDD" id="cd13401">
    <property type="entry name" value="Slt70-like"/>
    <property type="match status" value="1"/>
</dbReference>
<dbReference type="InterPro" id="IPR008939">
    <property type="entry name" value="Lytic_TGlycosylase_superhlx_U"/>
</dbReference>
<dbReference type="GO" id="GO:0004553">
    <property type="term" value="F:hydrolase activity, hydrolyzing O-glycosyl compounds"/>
    <property type="evidence" value="ECO:0007669"/>
    <property type="project" value="InterPro"/>
</dbReference>
<dbReference type="PANTHER" id="PTHR37423">
    <property type="entry name" value="SOLUBLE LYTIC MUREIN TRANSGLYCOSYLASE-RELATED"/>
    <property type="match status" value="1"/>
</dbReference>
<reference evidence="5" key="1">
    <citation type="submission" date="2021-04" db="EMBL/GenBank/DDBJ databases">
        <authorList>
            <person name="Zhang D.-C."/>
        </authorList>
    </citation>
    <scope>NUCLEOTIDE SEQUENCE</scope>
    <source>
        <strain evidence="5">CGMCC 1.15697</strain>
    </source>
</reference>
<evidence type="ECO:0000313" key="6">
    <source>
        <dbReference type="Proteomes" id="UP000672602"/>
    </source>
</evidence>
<evidence type="ECO:0000256" key="1">
    <source>
        <dbReference type="ARBA" id="ARBA00007734"/>
    </source>
</evidence>
<dbReference type="InterPro" id="IPR008258">
    <property type="entry name" value="Transglycosylase_SLT_dom_1"/>
</dbReference>
<feature type="domain" description="Transglycosylase SLT" evidence="4">
    <location>
        <begin position="484"/>
        <end position="585"/>
    </location>
</feature>
<comment type="similarity">
    <text evidence="2">Belongs to the virb1 family.</text>
</comment>
<keyword evidence="6" id="KW-1185">Reference proteome</keyword>
<dbReference type="SUPFAM" id="SSF53955">
    <property type="entry name" value="Lysozyme-like"/>
    <property type="match status" value="1"/>
</dbReference>
<evidence type="ECO:0000259" key="4">
    <source>
        <dbReference type="Pfam" id="PF01464"/>
    </source>
</evidence>
<dbReference type="Proteomes" id="UP000672602">
    <property type="component" value="Unassembled WGS sequence"/>
</dbReference>
<dbReference type="EMBL" id="JAGMWN010000008">
    <property type="protein sequence ID" value="MBP5858397.1"/>
    <property type="molecule type" value="Genomic_DNA"/>
</dbReference>
<evidence type="ECO:0000313" key="5">
    <source>
        <dbReference type="EMBL" id="MBP5858397.1"/>
    </source>
</evidence>
<sequence length="656" mass="72497">MPSIRSGFVAARSRRVLAVRGARVALRLGAVAAIGLFLATATEPRPAVADDLSNRFEIDPPQTESAALLPGRFTNGERAEGTASGHAKLPDILGDEDRTRYARIFDLQNAGRMQEADRLIATLDDDLLMGHVLFQRYMHPTAWRSTYLELKGWMAEYADHPGAQRIYRLALKRRPPNYKWPEKPRSVSLPGIERIGIPEMPEGQAARRLTGPDPLAGKSGWERGQIRKAQYQIRRWVQRGSVTHSLDYLDQPKYRDLFTPAAFAESLGVVARGYFRYHKDAEAIAVAERAESLSPDGAALAQWWGGLAAWRAGKYETAFDLFSGLAHSPSAARWDRAAGGYWAARAALVGGMPEQVNPMLSHAAEVPRSFYGLLATRSLGKQPALDFSLPALGKDEVELLTRIPAARRAIALIEVGQTERADGELRRFTDALPPAMANTLLAFADAAGLADLAYRVGRDMAEADGAWLDAALYPLPGWRPMDGFSVDRALIYAFVRQESRFRARAKSYAGARGLMQLMPATAGWVAGERYRGVKRAALYEPSLNLSLGQRYIRMLMGDPSIEGNLFYAAAAYNAGPGNLNKWRERIDYDGDPLLFIESLPSRETRDYVEHVMANLWVYRHRLGQASPTLDALIGGAWPIYMTLDDAEVAEQAIAVE</sequence>
<comment type="caution">
    <text evidence="5">The sequence shown here is derived from an EMBL/GenBank/DDBJ whole genome shotgun (WGS) entry which is preliminary data.</text>
</comment>
<dbReference type="SUPFAM" id="SSF48435">
    <property type="entry name" value="Bacterial muramidases"/>
    <property type="match status" value="2"/>
</dbReference>
<comment type="similarity">
    <text evidence="1">Belongs to the transglycosylase Slt family.</text>
</comment>
<dbReference type="PANTHER" id="PTHR37423:SF2">
    <property type="entry name" value="MEMBRANE-BOUND LYTIC MUREIN TRANSGLYCOSYLASE C"/>
    <property type="match status" value="1"/>
</dbReference>
<evidence type="ECO:0000256" key="2">
    <source>
        <dbReference type="ARBA" id="ARBA00009387"/>
    </source>
</evidence>
<keyword evidence="3" id="KW-0732">Signal</keyword>
<dbReference type="InterPro" id="IPR023346">
    <property type="entry name" value="Lysozyme-like_dom_sf"/>
</dbReference>
<name>A0A8J7SAC6_9PROT</name>
<dbReference type="GO" id="GO:0042597">
    <property type="term" value="C:periplasmic space"/>
    <property type="evidence" value="ECO:0007669"/>
    <property type="project" value="InterPro"/>
</dbReference>
<organism evidence="5 6">
    <name type="scientific">Marivibrio halodurans</name>
    <dbReference type="NCBI Taxonomy" id="2039722"/>
    <lineage>
        <taxon>Bacteria</taxon>
        <taxon>Pseudomonadati</taxon>
        <taxon>Pseudomonadota</taxon>
        <taxon>Alphaproteobacteria</taxon>
        <taxon>Rhodospirillales</taxon>
        <taxon>Rhodospirillaceae</taxon>
        <taxon>Marivibrio</taxon>
    </lineage>
</organism>